<evidence type="ECO:0000313" key="2">
    <source>
        <dbReference type="Proteomes" id="UP001160130"/>
    </source>
</evidence>
<reference evidence="1 2" key="1">
    <citation type="submission" date="2023-04" db="EMBL/GenBank/DDBJ databases">
        <title>Forest soil microbial communities from Buena Vista Peninsula, Colon Province, Panama.</title>
        <authorList>
            <person name="Bouskill N."/>
        </authorList>
    </citation>
    <scope>NUCLEOTIDE SEQUENCE [LARGE SCALE GENOMIC DNA]</scope>
    <source>
        <strain evidence="1 2">AC80</strain>
    </source>
</reference>
<organism evidence="1 2">
    <name type="scientific">Mycolicibacterium frederiksbergense</name>
    <dbReference type="NCBI Taxonomy" id="117567"/>
    <lineage>
        <taxon>Bacteria</taxon>
        <taxon>Bacillati</taxon>
        <taxon>Actinomycetota</taxon>
        <taxon>Actinomycetes</taxon>
        <taxon>Mycobacteriales</taxon>
        <taxon>Mycobacteriaceae</taxon>
        <taxon>Mycolicibacterium</taxon>
    </lineage>
</organism>
<name>A0ABT6L9I3_9MYCO</name>
<evidence type="ECO:0000313" key="1">
    <source>
        <dbReference type="EMBL" id="MDH6199030.1"/>
    </source>
</evidence>
<dbReference type="Proteomes" id="UP001160130">
    <property type="component" value="Unassembled WGS sequence"/>
</dbReference>
<dbReference type="RefSeq" id="WP_280835594.1">
    <property type="nucleotide sequence ID" value="NZ_JARXVE010000014.1"/>
</dbReference>
<accession>A0ABT6L9I3</accession>
<comment type="caution">
    <text evidence="1">The sequence shown here is derived from an EMBL/GenBank/DDBJ whole genome shotgun (WGS) entry which is preliminary data.</text>
</comment>
<dbReference type="EMBL" id="JARXVE010000014">
    <property type="protein sequence ID" value="MDH6199030.1"/>
    <property type="molecule type" value="Genomic_DNA"/>
</dbReference>
<sequence length="127" mass="14497">MPQSPLQEAQEVMGYFNVVLPTDAENVRVVKPPLERFRAKALVSFTAPRNQVVEQTCRGLKQVFPDERPPLINESFDGQILQYANVTINRDDYGFCNQYEGGRKILVLIPRTEAGTTYVVLYHVPFH</sequence>
<gene>
    <name evidence="1" type="ORF">M2272_005697</name>
</gene>
<keyword evidence="2" id="KW-1185">Reference proteome</keyword>
<proteinExistence type="predicted"/>
<protein>
    <submittedName>
        <fullName evidence="1">Uncharacterized protein</fullName>
    </submittedName>
</protein>